<gene>
    <name evidence="6" type="ORF">GBAR_LOCUS10005</name>
</gene>
<evidence type="ECO:0000256" key="4">
    <source>
        <dbReference type="ARBA" id="ARBA00022842"/>
    </source>
</evidence>
<feature type="non-terminal residue" evidence="6">
    <location>
        <position position="675"/>
    </location>
</feature>
<evidence type="ECO:0000256" key="3">
    <source>
        <dbReference type="ARBA" id="ARBA00022801"/>
    </source>
</evidence>
<dbReference type="AlphaFoldDB" id="A0AA35RTV3"/>
<dbReference type="GO" id="GO:0046872">
    <property type="term" value="F:metal ion binding"/>
    <property type="evidence" value="ECO:0007669"/>
    <property type="project" value="UniProtKB-KW"/>
</dbReference>
<evidence type="ECO:0000313" key="7">
    <source>
        <dbReference type="Proteomes" id="UP001174909"/>
    </source>
</evidence>
<organism evidence="6 7">
    <name type="scientific">Geodia barretti</name>
    <name type="common">Barrett's horny sponge</name>
    <dbReference type="NCBI Taxonomy" id="519541"/>
    <lineage>
        <taxon>Eukaryota</taxon>
        <taxon>Metazoa</taxon>
        <taxon>Porifera</taxon>
        <taxon>Demospongiae</taxon>
        <taxon>Heteroscleromorpha</taxon>
        <taxon>Tetractinellida</taxon>
        <taxon>Astrophorina</taxon>
        <taxon>Geodiidae</taxon>
        <taxon>Geodia</taxon>
    </lineage>
</organism>
<sequence length="675" mass="76490">FLFALAAGEFFSWRESPALSFLCACANTHCGGRTSCNAPLLPSLLLSSFAVVRNYLDCFLCSNTPCNLSSADFTCHVSRGRETTPCHEQQHATSTRASDRAMIVTKRLLVASGGIVPTLLQSPGSAASLQNRQSLSNISVRYLSKRRGLHDTGRKSGKKGPRHYGHPLPLGPELSPSDTNTSPLSPAALIEIYNRKRESLTVELNHQDVPSEAVFTNSEISLKHIDVYGFDFDYTLLQYTPELHRLIYTAACKRLVDKLSYPHGIEDMDYDPDFAIRGLHCDISRGLLMKIDAYNHIHLSSVHRGHQQLCKEEVLELYGGSHIPLRVTEDSATGSSPHRSSQMVQFLDLFSIPEATLFANVMEYIHHREGQAFLPKFLFEDVQNTVKEIHTEGLIHDAIIEDIERYTKVTPRLPEYLNRLKNAGKRLFLITNSPYWFVNAGMTHALGSPYWRDLFDIVIVQAMKPSFYSNSDRPFRLLNPRSMSQTWRPVSSLERGQIYIQGNVGDFISMTGLPGARVLYFGDHVFSDLADPIMQLGWKTGAIIPELEAEMKKAFSPAAKRYLAELLVLENMLKNYQEHSRPELVAVMEDWKQRRTEARRHLKTMFNPRFGSVFRTEKSPTYFSLRLSAFANLYTASVDNLMNYSLDYTFIPRRTALPHEPDLNFDLDIRLTDPD</sequence>
<dbReference type="InterPro" id="IPR008380">
    <property type="entry name" value="HAD-SF_hydro_IG_5-nucl"/>
</dbReference>
<dbReference type="EMBL" id="CASHTH010001513">
    <property type="protein sequence ID" value="CAI8016292.1"/>
    <property type="molecule type" value="Genomic_DNA"/>
</dbReference>
<keyword evidence="4" id="KW-0460">Magnesium</keyword>
<dbReference type="Gene3D" id="3.40.50.1000">
    <property type="entry name" value="HAD superfamily/HAD-like"/>
    <property type="match status" value="1"/>
</dbReference>
<dbReference type="NCBIfam" id="TIGR02244">
    <property type="entry name" value="HAD-IG-Ncltidse"/>
    <property type="match status" value="1"/>
</dbReference>
<feature type="region of interest" description="Disordered" evidence="5">
    <location>
        <begin position="147"/>
        <end position="181"/>
    </location>
</feature>
<dbReference type="PANTHER" id="PTHR12103:SF12">
    <property type="entry name" value="FI20020P1"/>
    <property type="match status" value="1"/>
</dbReference>
<keyword evidence="3" id="KW-0378">Hydrolase</keyword>
<dbReference type="Proteomes" id="UP001174909">
    <property type="component" value="Unassembled WGS sequence"/>
</dbReference>
<comment type="caution">
    <text evidence="6">The sequence shown here is derived from an EMBL/GenBank/DDBJ whole genome shotgun (WGS) entry which is preliminary data.</text>
</comment>
<evidence type="ECO:0000256" key="5">
    <source>
        <dbReference type="SAM" id="MobiDB-lite"/>
    </source>
</evidence>
<evidence type="ECO:0000256" key="1">
    <source>
        <dbReference type="ARBA" id="ARBA00009589"/>
    </source>
</evidence>
<feature type="compositionally biased region" description="Basic residues" evidence="5">
    <location>
        <begin position="155"/>
        <end position="165"/>
    </location>
</feature>
<dbReference type="InterPro" id="IPR023214">
    <property type="entry name" value="HAD_sf"/>
</dbReference>
<dbReference type="Pfam" id="PF05761">
    <property type="entry name" value="5_nucleotid"/>
    <property type="match status" value="1"/>
</dbReference>
<dbReference type="PANTHER" id="PTHR12103">
    <property type="entry name" value="5'-NUCLEOTIDASE DOMAIN-CONTAINING"/>
    <property type="match status" value="1"/>
</dbReference>
<keyword evidence="7" id="KW-1185">Reference proteome</keyword>
<dbReference type="GO" id="GO:0008253">
    <property type="term" value="F:5'-nucleotidase activity"/>
    <property type="evidence" value="ECO:0007669"/>
    <property type="project" value="TreeGrafter"/>
</dbReference>
<evidence type="ECO:0000256" key="2">
    <source>
        <dbReference type="ARBA" id="ARBA00022723"/>
    </source>
</evidence>
<reference evidence="6" key="1">
    <citation type="submission" date="2023-03" db="EMBL/GenBank/DDBJ databases">
        <authorList>
            <person name="Steffen K."/>
            <person name="Cardenas P."/>
        </authorList>
    </citation>
    <scope>NUCLEOTIDE SEQUENCE</scope>
</reference>
<accession>A0AA35RTV3</accession>
<name>A0AA35RTV3_GEOBA</name>
<proteinExistence type="inferred from homology"/>
<evidence type="ECO:0000313" key="6">
    <source>
        <dbReference type="EMBL" id="CAI8016292.1"/>
    </source>
</evidence>
<comment type="similarity">
    <text evidence="1">Belongs to the 5'(3')-deoxyribonucleotidase family.</text>
</comment>
<protein>
    <submittedName>
        <fullName evidence="6">5'-nucleotidase domain-containing protein 3</fullName>
    </submittedName>
</protein>
<dbReference type="SUPFAM" id="SSF56784">
    <property type="entry name" value="HAD-like"/>
    <property type="match status" value="1"/>
</dbReference>
<dbReference type="InterPro" id="IPR036412">
    <property type="entry name" value="HAD-like_sf"/>
</dbReference>
<keyword evidence="2" id="KW-0479">Metal-binding</keyword>